<evidence type="ECO:0000256" key="1">
    <source>
        <dbReference type="SAM" id="MobiDB-lite"/>
    </source>
</evidence>
<dbReference type="PANTHER" id="PTHR46033:SF8">
    <property type="entry name" value="PROTEIN MAINTENANCE OF MERISTEMS-LIKE"/>
    <property type="match status" value="1"/>
</dbReference>
<sequence length="198" mass="23136">MIGGLLFSDKTNSIVSLRWLPFLEDFDRCSRLSWGFAVLCFTYNALPNASNRGQMSRDLHVGRILRLRYEIDTLRFNDFIWTLYTLPVWSGLCPAWYHPTDRVKRQFGFEKPIPVDPVNLDMFLTFNARGEDQWWPTKLDEYYGHWMAQRTLPEDAPLRVTQPRDSTVLATDAPAPRRRAAQQRADIKRREPRMGQGG</sequence>
<accession>A0ABU6YJW8</accession>
<comment type="caution">
    <text evidence="2">The sequence shown here is derived from an EMBL/GenBank/DDBJ whole genome shotgun (WGS) entry which is preliminary data.</text>
</comment>
<gene>
    <name evidence="2" type="ORF">PIB30_066600</name>
</gene>
<evidence type="ECO:0008006" key="4">
    <source>
        <dbReference type="Google" id="ProtNLM"/>
    </source>
</evidence>
<organism evidence="2 3">
    <name type="scientific">Stylosanthes scabra</name>
    <dbReference type="NCBI Taxonomy" id="79078"/>
    <lineage>
        <taxon>Eukaryota</taxon>
        <taxon>Viridiplantae</taxon>
        <taxon>Streptophyta</taxon>
        <taxon>Embryophyta</taxon>
        <taxon>Tracheophyta</taxon>
        <taxon>Spermatophyta</taxon>
        <taxon>Magnoliopsida</taxon>
        <taxon>eudicotyledons</taxon>
        <taxon>Gunneridae</taxon>
        <taxon>Pentapetalae</taxon>
        <taxon>rosids</taxon>
        <taxon>fabids</taxon>
        <taxon>Fabales</taxon>
        <taxon>Fabaceae</taxon>
        <taxon>Papilionoideae</taxon>
        <taxon>50 kb inversion clade</taxon>
        <taxon>dalbergioids sensu lato</taxon>
        <taxon>Dalbergieae</taxon>
        <taxon>Pterocarpus clade</taxon>
        <taxon>Stylosanthes</taxon>
    </lineage>
</organism>
<name>A0ABU6YJW8_9FABA</name>
<feature type="compositionally biased region" description="Basic and acidic residues" evidence="1">
    <location>
        <begin position="185"/>
        <end position="198"/>
    </location>
</feature>
<evidence type="ECO:0000313" key="3">
    <source>
        <dbReference type="Proteomes" id="UP001341840"/>
    </source>
</evidence>
<protein>
    <recommendedName>
        <fullName evidence="4">Aminotransferase-like plant mobile domain-containing protein</fullName>
    </recommendedName>
</protein>
<dbReference type="PANTHER" id="PTHR46033">
    <property type="entry name" value="PROTEIN MAIN-LIKE 2"/>
    <property type="match status" value="1"/>
</dbReference>
<proteinExistence type="predicted"/>
<dbReference type="EMBL" id="JASCZI010242337">
    <property type="protein sequence ID" value="MED6210700.1"/>
    <property type="molecule type" value="Genomic_DNA"/>
</dbReference>
<feature type="region of interest" description="Disordered" evidence="1">
    <location>
        <begin position="156"/>
        <end position="198"/>
    </location>
</feature>
<dbReference type="InterPro" id="IPR044824">
    <property type="entry name" value="MAIN-like"/>
</dbReference>
<evidence type="ECO:0000313" key="2">
    <source>
        <dbReference type="EMBL" id="MED6210700.1"/>
    </source>
</evidence>
<reference evidence="2 3" key="1">
    <citation type="journal article" date="2023" name="Plants (Basel)">
        <title>Bridging the Gap: Combining Genomics and Transcriptomics Approaches to Understand Stylosanthes scabra, an Orphan Legume from the Brazilian Caatinga.</title>
        <authorList>
            <person name="Ferreira-Neto J.R.C."/>
            <person name="da Silva M.D."/>
            <person name="Binneck E."/>
            <person name="de Melo N.F."/>
            <person name="da Silva R.H."/>
            <person name="de Melo A.L.T.M."/>
            <person name="Pandolfi V."/>
            <person name="Bustamante F.O."/>
            <person name="Brasileiro-Vidal A.C."/>
            <person name="Benko-Iseppon A.M."/>
        </authorList>
    </citation>
    <scope>NUCLEOTIDE SEQUENCE [LARGE SCALE GENOMIC DNA]</scope>
    <source>
        <tissue evidence="2">Leaves</tissue>
    </source>
</reference>
<dbReference type="Proteomes" id="UP001341840">
    <property type="component" value="Unassembled WGS sequence"/>
</dbReference>
<keyword evidence="3" id="KW-1185">Reference proteome</keyword>